<evidence type="ECO:0000313" key="1">
    <source>
        <dbReference type="EMBL" id="MDT0337365.1"/>
    </source>
</evidence>
<gene>
    <name evidence="1" type="ORF">RJN63_11045</name>
</gene>
<proteinExistence type="predicted"/>
<dbReference type="AlphaFoldDB" id="A0AAE4K818"/>
<comment type="caution">
    <text evidence="1">The sequence shown here is derived from an EMBL/GenBank/DDBJ whole genome shotgun (WGS) entry which is preliminary data.</text>
</comment>
<dbReference type="PROSITE" id="PS51257">
    <property type="entry name" value="PROKAR_LIPOPROTEIN"/>
    <property type="match status" value="1"/>
</dbReference>
<protein>
    <submittedName>
        <fullName evidence="1">Uncharacterized protein</fullName>
    </submittedName>
</protein>
<sequence length="403" mass="42996">MKYLGQSLIASLVGFTLLLLSGCASVIYKDAATTYTVAAHKLITQLNSLADASAKAEDMRRKRIIIADQQCPIGQQRIFVRYGPSASFSSYVQMFPTLAAGPDCKALVACDSNPGSPGCSNGCYSQAQATCLINLEGALAAEQAKAVSPHTLVETQYLGFAKILDQIEYGRVISISSKVTADSIKALTEYLDLLEKASSASKSDLESQVKTTADRIGKVSSGYEKLSGEKISTSDAATLSSVTASLGALSKLADDLKIMRDNAKDADAIKATVIKSTTDVNGLISSLRKTSEADLLLSQAQFNNSVDDARSEIEDNYRVTSDPVKRSELLDRALTLKRNLGESASQSLTAVFDSLSKSHEQLVALITNPSLDNKAAARNEEFQQFKKVAEDAAGVVSQLAAFF</sequence>
<reference evidence="1" key="1">
    <citation type="submission" date="2023-02" db="EMBL/GenBank/DDBJ databases">
        <title>Description of Herbaspirillum huttiense subsp. nephrolepsisexaltata and Herbaspirillum huttiense subsp. lycopersicon.</title>
        <authorList>
            <person name="Poudel M."/>
            <person name="Sharma A."/>
            <person name="Goss E."/>
            <person name="Tapia J.H."/>
            <person name="Harmon C.M."/>
            <person name="Jones J.B."/>
        </authorList>
    </citation>
    <scope>NUCLEOTIDE SEQUENCE</scope>
    <source>
        <strain evidence="1">NC40101</strain>
    </source>
</reference>
<dbReference type="EMBL" id="JAVRAA010000005">
    <property type="protein sequence ID" value="MDT0337365.1"/>
    <property type="molecule type" value="Genomic_DNA"/>
</dbReference>
<organism evidence="1">
    <name type="scientific">Herbaspirillum huttiense subsp. nephrolepidis</name>
    <dbReference type="NCBI Taxonomy" id="3075126"/>
    <lineage>
        <taxon>Bacteria</taxon>
        <taxon>Pseudomonadati</taxon>
        <taxon>Pseudomonadota</taxon>
        <taxon>Betaproteobacteria</taxon>
        <taxon>Burkholderiales</taxon>
        <taxon>Oxalobacteraceae</taxon>
        <taxon>Herbaspirillum</taxon>
    </lineage>
</organism>
<name>A0AAE4K818_9BURK</name>
<accession>A0AAE4K818</accession>
<dbReference type="RefSeq" id="WP_284076834.1">
    <property type="nucleotide sequence ID" value="NZ_JAVLSM010000007.1"/>
</dbReference>